<dbReference type="PANTHER" id="PTHR30514">
    <property type="entry name" value="GLUCOKINASE"/>
    <property type="match status" value="1"/>
</dbReference>
<dbReference type="Gene3D" id="3.40.50.10490">
    <property type="entry name" value="Glucose-6-phosphate isomerase like protein, domain 1"/>
    <property type="match status" value="1"/>
</dbReference>
<dbReference type="GO" id="GO:1901135">
    <property type="term" value="P:carbohydrate derivative metabolic process"/>
    <property type="evidence" value="ECO:0007669"/>
    <property type="project" value="InterPro"/>
</dbReference>
<dbReference type="GO" id="GO:0097367">
    <property type="term" value="F:carbohydrate derivative binding"/>
    <property type="evidence" value="ECO:0007669"/>
    <property type="project" value="InterPro"/>
</dbReference>
<dbReference type="CDD" id="cd05013">
    <property type="entry name" value="SIS_RpiR"/>
    <property type="match status" value="1"/>
</dbReference>
<evidence type="ECO:0000313" key="3">
    <source>
        <dbReference type="Proteomes" id="UP000680067"/>
    </source>
</evidence>
<dbReference type="InterPro" id="IPR047640">
    <property type="entry name" value="RpiR-like"/>
</dbReference>
<keyword evidence="3" id="KW-1185">Reference proteome</keyword>
<evidence type="ECO:0000313" key="2">
    <source>
        <dbReference type="EMBL" id="MBR7784350.1"/>
    </source>
</evidence>
<dbReference type="PROSITE" id="PS51464">
    <property type="entry name" value="SIS"/>
    <property type="match status" value="1"/>
</dbReference>
<organism evidence="2 3">
    <name type="scientific">Undibacterium luofuense</name>
    <dbReference type="NCBI Taxonomy" id="2828733"/>
    <lineage>
        <taxon>Bacteria</taxon>
        <taxon>Pseudomonadati</taxon>
        <taxon>Pseudomonadota</taxon>
        <taxon>Betaproteobacteria</taxon>
        <taxon>Burkholderiales</taxon>
        <taxon>Oxalobacteraceae</taxon>
        <taxon>Undibacterium</taxon>
    </lineage>
</organism>
<feature type="domain" description="SIS" evidence="1">
    <location>
        <begin position="1"/>
        <end position="118"/>
    </location>
</feature>
<dbReference type="Proteomes" id="UP000680067">
    <property type="component" value="Unassembled WGS sequence"/>
</dbReference>
<comment type="caution">
    <text evidence="2">The sequence shown here is derived from an EMBL/GenBank/DDBJ whole genome shotgun (WGS) entry which is preliminary data.</text>
</comment>
<gene>
    <name evidence="2" type="ORF">KDM89_19650</name>
</gene>
<dbReference type="InterPro" id="IPR046348">
    <property type="entry name" value="SIS_dom_sf"/>
</dbReference>
<reference evidence="2" key="1">
    <citation type="submission" date="2021-04" db="EMBL/GenBank/DDBJ databases">
        <title>novel species isolated from subtropical streams in China.</title>
        <authorList>
            <person name="Lu H."/>
        </authorList>
    </citation>
    <scope>NUCLEOTIDE SEQUENCE</scope>
    <source>
        <strain evidence="2">LFS511W</strain>
    </source>
</reference>
<accession>A0A941DQV7</accession>
<protein>
    <submittedName>
        <fullName evidence="2">SIS domain-containing protein</fullName>
    </submittedName>
</protein>
<feature type="non-terminal residue" evidence="2">
    <location>
        <position position="1"/>
    </location>
</feature>
<dbReference type="InterPro" id="IPR001347">
    <property type="entry name" value="SIS_dom"/>
</dbReference>
<dbReference type="GO" id="GO:0003677">
    <property type="term" value="F:DNA binding"/>
    <property type="evidence" value="ECO:0007669"/>
    <property type="project" value="InterPro"/>
</dbReference>
<proteinExistence type="predicted"/>
<dbReference type="EMBL" id="JAGSPN010000126">
    <property type="protein sequence ID" value="MBR7784350.1"/>
    <property type="molecule type" value="Genomic_DNA"/>
</dbReference>
<dbReference type="Pfam" id="PF01380">
    <property type="entry name" value="SIS"/>
    <property type="match status" value="1"/>
</dbReference>
<dbReference type="PANTHER" id="PTHR30514:SF1">
    <property type="entry name" value="HTH-TYPE TRANSCRIPTIONAL REGULATOR HEXR-RELATED"/>
    <property type="match status" value="1"/>
</dbReference>
<dbReference type="GO" id="GO:0003700">
    <property type="term" value="F:DNA-binding transcription factor activity"/>
    <property type="evidence" value="ECO:0007669"/>
    <property type="project" value="InterPro"/>
</dbReference>
<evidence type="ECO:0000259" key="1">
    <source>
        <dbReference type="PROSITE" id="PS51464"/>
    </source>
</evidence>
<dbReference type="InterPro" id="IPR035472">
    <property type="entry name" value="RpiR-like_SIS"/>
</dbReference>
<dbReference type="SUPFAM" id="SSF53697">
    <property type="entry name" value="SIS domain"/>
    <property type="match status" value="1"/>
</dbReference>
<dbReference type="AlphaFoldDB" id="A0A941DQV7"/>
<dbReference type="RefSeq" id="WP_212689577.1">
    <property type="nucleotide sequence ID" value="NZ_JAGSPN010000126.1"/>
</dbReference>
<name>A0A941DQV7_9BURK</name>
<sequence length="141" mass="14932">ALDGQHKFFRFRIPTASYGDAHLFSMAAELLNPGDVVIVVSNSGKLPELLHATEAALAAGADVIAIAPHQSPLARLASVCLAVNHTEDNATFLSMISRILQLLLIDILAVGLSMDAGVSPSESRAREASRLSHLLISHLDS</sequence>